<comment type="caution">
    <text evidence="2">The sequence shown here is derived from an EMBL/GenBank/DDBJ whole genome shotgun (WGS) entry which is preliminary data.</text>
</comment>
<protein>
    <submittedName>
        <fullName evidence="2">YrhB domain-containing protein</fullName>
    </submittedName>
</protein>
<dbReference type="EMBL" id="JBEXZR010000009">
    <property type="protein sequence ID" value="MEU0708260.1"/>
    <property type="molecule type" value="Genomic_DNA"/>
</dbReference>
<feature type="domain" description="Immunity protein 35" evidence="1">
    <location>
        <begin position="5"/>
        <end position="92"/>
    </location>
</feature>
<keyword evidence="3" id="KW-1185">Reference proteome</keyword>
<evidence type="ECO:0000259" key="1">
    <source>
        <dbReference type="Pfam" id="PF15567"/>
    </source>
</evidence>
<dbReference type="RefSeq" id="WP_359806112.1">
    <property type="nucleotide sequence ID" value="NZ_JBEXZQ010000015.1"/>
</dbReference>
<evidence type="ECO:0000313" key="2">
    <source>
        <dbReference type="EMBL" id="MEU0708260.1"/>
    </source>
</evidence>
<organism evidence="2 3">
    <name type="scientific">Streptomyces lavendulocolor</name>
    <dbReference type="NCBI Taxonomy" id="67316"/>
    <lineage>
        <taxon>Bacteria</taxon>
        <taxon>Bacillati</taxon>
        <taxon>Actinomycetota</taxon>
        <taxon>Actinomycetes</taxon>
        <taxon>Kitasatosporales</taxon>
        <taxon>Streptomycetaceae</taxon>
        <taxon>Streptomyces</taxon>
    </lineage>
</organism>
<proteinExistence type="predicted"/>
<reference evidence="2 3" key="1">
    <citation type="submission" date="2024-06" db="EMBL/GenBank/DDBJ databases">
        <title>The Natural Products Discovery Center: Release of the First 8490 Sequenced Strains for Exploring Actinobacteria Biosynthetic Diversity.</title>
        <authorList>
            <person name="Kalkreuter E."/>
            <person name="Kautsar S.A."/>
            <person name="Yang D."/>
            <person name="Bader C.D."/>
            <person name="Teijaro C.N."/>
            <person name="Fluegel L."/>
            <person name="Davis C.M."/>
            <person name="Simpson J.R."/>
            <person name="Lauterbach L."/>
            <person name="Steele A.D."/>
            <person name="Gui C."/>
            <person name="Meng S."/>
            <person name="Li G."/>
            <person name="Viehrig K."/>
            <person name="Ye F."/>
            <person name="Su P."/>
            <person name="Kiefer A.F."/>
            <person name="Nichols A."/>
            <person name="Cepeda A.J."/>
            <person name="Yan W."/>
            <person name="Fan B."/>
            <person name="Jiang Y."/>
            <person name="Adhikari A."/>
            <person name="Zheng C.-J."/>
            <person name="Schuster L."/>
            <person name="Cowan T.M."/>
            <person name="Smanski M.J."/>
            <person name="Chevrette M.G."/>
            <person name="De Carvalho L.P.S."/>
            <person name="Shen B."/>
        </authorList>
    </citation>
    <scope>NUCLEOTIDE SEQUENCE [LARGE SCALE GENOMIC DNA]</scope>
    <source>
        <strain evidence="2 3">NPDC006337</strain>
    </source>
</reference>
<evidence type="ECO:0000313" key="3">
    <source>
        <dbReference type="Proteomes" id="UP001550378"/>
    </source>
</evidence>
<gene>
    <name evidence="2" type="ORF">ABZ508_12975</name>
</gene>
<name>A0ABV2W3Z3_9ACTN</name>
<accession>A0ABV2W3Z3</accession>
<dbReference type="InterPro" id="IPR029082">
    <property type="entry name" value="Imm35"/>
</dbReference>
<dbReference type="Pfam" id="PF15567">
    <property type="entry name" value="Imm35"/>
    <property type="match status" value="1"/>
</dbReference>
<sequence>MIERDDAVRIVEEELERDHQERLFEGRDPRRMAVVGAEAHELAWIVRWTCREYLRTGNHAFALAGNGPYLVDRVDGSLHRTGVLCARDGTWEADYRRRVRGEVLRTAVDELHDEVRAMALTRGRTHAMLTLRRGVPALSLAQAAEYVTALLGGGAPAHLHALAAAALTPTAAPAATMETIRSARPRRARQQPER</sequence>
<dbReference type="Proteomes" id="UP001550378">
    <property type="component" value="Unassembled WGS sequence"/>
</dbReference>